<dbReference type="EMBL" id="JAUGZK010000007">
    <property type="protein sequence ID" value="MEE2024695.1"/>
    <property type="molecule type" value="Genomic_DNA"/>
</dbReference>
<comment type="caution">
    <text evidence="3">The sequence shown here is derived from an EMBL/GenBank/DDBJ whole genome shotgun (WGS) entry which is preliminary data.</text>
</comment>
<organism evidence="3 4">
    <name type="scientific">Alkalimonas mucilaginosa</name>
    <dbReference type="NCBI Taxonomy" id="3057676"/>
    <lineage>
        <taxon>Bacteria</taxon>
        <taxon>Pseudomonadati</taxon>
        <taxon>Pseudomonadota</taxon>
        <taxon>Gammaproteobacteria</taxon>
        <taxon>Alkalimonas</taxon>
    </lineage>
</organism>
<evidence type="ECO:0000313" key="4">
    <source>
        <dbReference type="Proteomes" id="UP001339167"/>
    </source>
</evidence>
<sequence length="252" mass="28357">MKPVAVLRLQVDPHTLSSALAACQQLLLRPHPGYVCLANVHMCMEAWDQPDFAALVNQAALVLADGRPVYWAQRLLLPASSPPTEQIRGVDFVQAICAMAAQQQIRLGLYGGSDDALLARLEQQLCAQNPGLQVVYRYAPPFRALTEQERLTVHQAIGDAGVQLLLVGLGCPKQERWMADATALPVLMCGVGAAFDFLAGARAEAPRWMQTTGLEWLHRWWHEPVRLSWRYLKHNPRFMLLFFWQWIRGKLQ</sequence>
<reference evidence="3 4" key="1">
    <citation type="submission" date="2023-06" db="EMBL/GenBank/DDBJ databases">
        <title>Alkalimonas sp., MEB004 an alkaliphilic bacterium isolated from Lonar Lake, India.</title>
        <authorList>
            <person name="Joshi A."/>
            <person name="Thite S."/>
        </authorList>
    </citation>
    <scope>NUCLEOTIDE SEQUENCE [LARGE SCALE GENOMIC DNA]</scope>
    <source>
        <strain evidence="3 4">MEB004</strain>
    </source>
</reference>
<accession>A0ABU7JGS0</accession>
<dbReference type="PROSITE" id="PS51257">
    <property type="entry name" value="PROKAR_LIPOPROTEIN"/>
    <property type="match status" value="1"/>
</dbReference>
<dbReference type="Proteomes" id="UP001339167">
    <property type="component" value="Unassembled WGS sequence"/>
</dbReference>
<evidence type="ECO:0000313" key="3">
    <source>
        <dbReference type="EMBL" id="MEE2024695.1"/>
    </source>
</evidence>
<evidence type="ECO:0000256" key="1">
    <source>
        <dbReference type="ARBA" id="ARBA00022676"/>
    </source>
</evidence>
<dbReference type="RefSeq" id="WP_330088023.1">
    <property type="nucleotide sequence ID" value="NZ_JAUGZK010000007.1"/>
</dbReference>
<dbReference type="InterPro" id="IPR004629">
    <property type="entry name" value="WecG_TagA_CpsF"/>
</dbReference>
<proteinExistence type="predicted"/>
<protein>
    <submittedName>
        <fullName evidence="3">WecB/TagA/CpsF family glycosyltransferase</fullName>
    </submittedName>
</protein>
<name>A0ABU7JGS0_9GAMM</name>
<gene>
    <name evidence="3" type="ORF">QWF21_10590</name>
</gene>
<dbReference type="NCBIfam" id="TIGR00696">
    <property type="entry name" value="wecG_tagA_cpsF"/>
    <property type="match status" value="1"/>
</dbReference>
<keyword evidence="2" id="KW-0808">Transferase</keyword>
<keyword evidence="4" id="KW-1185">Reference proteome</keyword>
<evidence type="ECO:0000256" key="2">
    <source>
        <dbReference type="ARBA" id="ARBA00022679"/>
    </source>
</evidence>
<dbReference type="PANTHER" id="PTHR34136">
    <property type="match status" value="1"/>
</dbReference>
<dbReference type="Pfam" id="PF03808">
    <property type="entry name" value="Glyco_tran_WecG"/>
    <property type="match status" value="1"/>
</dbReference>
<dbReference type="CDD" id="cd06533">
    <property type="entry name" value="Glyco_transf_WecG_TagA"/>
    <property type="match status" value="1"/>
</dbReference>
<dbReference type="PANTHER" id="PTHR34136:SF1">
    <property type="entry name" value="UDP-N-ACETYL-D-MANNOSAMINURONIC ACID TRANSFERASE"/>
    <property type="match status" value="1"/>
</dbReference>
<keyword evidence="1" id="KW-0328">Glycosyltransferase</keyword>